<keyword evidence="3" id="KW-1185">Reference proteome</keyword>
<evidence type="ECO:0000313" key="2">
    <source>
        <dbReference type="EMBL" id="KFM25864.1"/>
    </source>
</evidence>
<dbReference type="GeneID" id="23612869"/>
<sequence length="84" mass="9243">MCVGEGGKGGCLGEGEEGVWTQSFGIQVRRGGPARREPGSIPTHGPYKSRIHLDALLPFHHARPFPHTIHAPSSRRPSRPWRAR</sequence>
<reference evidence="2 3" key="1">
    <citation type="journal article" date="2014" name="BMC Genomics">
        <title>Oil accumulation mechanisms of the oleaginous microalga Chlorella protothecoides revealed through its genome, transcriptomes, and proteomes.</title>
        <authorList>
            <person name="Gao C."/>
            <person name="Wang Y."/>
            <person name="Shen Y."/>
            <person name="Yan D."/>
            <person name="He X."/>
            <person name="Dai J."/>
            <person name="Wu Q."/>
        </authorList>
    </citation>
    <scope>NUCLEOTIDE SEQUENCE [LARGE SCALE GENOMIC DNA]</scope>
    <source>
        <strain evidence="2 3">0710</strain>
    </source>
</reference>
<dbReference type="Proteomes" id="UP000028924">
    <property type="component" value="Unassembled WGS sequence"/>
</dbReference>
<gene>
    <name evidence="2" type="ORF">F751_1478</name>
</gene>
<evidence type="ECO:0000256" key="1">
    <source>
        <dbReference type="SAM" id="MobiDB-lite"/>
    </source>
</evidence>
<dbReference type="AlphaFoldDB" id="A0A087SJG0"/>
<feature type="region of interest" description="Disordered" evidence="1">
    <location>
        <begin position="28"/>
        <end position="47"/>
    </location>
</feature>
<organism evidence="2 3">
    <name type="scientific">Auxenochlorella protothecoides</name>
    <name type="common">Green microalga</name>
    <name type="synonym">Chlorella protothecoides</name>
    <dbReference type="NCBI Taxonomy" id="3075"/>
    <lineage>
        <taxon>Eukaryota</taxon>
        <taxon>Viridiplantae</taxon>
        <taxon>Chlorophyta</taxon>
        <taxon>core chlorophytes</taxon>
        <taxon>Trebouxiophyceae</taxon>
        <taxon>Chlorellales</taxon>
        <taxon>Chlorellaceae</taxon>
        <taxon>Auxenochlorella</taxon>
    </lineage>
</organism>
<protein>
    <submittedName>
        <fullName evidence="2">Uncharacterized protein</fullName>
    </submittedName>
</protein>
<proteinExistence type="predicted"/>
<dbReference type="EMBL" id="KL662123">
    <property type="protein sequence ID" value="KFM25864.1"/>
    <property type="molecule type" value="Genomic_DNA"/>
</dbReference>
<evidence type="ECO:0000313" key="3">
    <source>
        <dbReference type="Proteomes" id="UP000028924"/>
    </source>
</evidence>
<dbReference type="RefSeq" id="XP_011398760.1">
    <property type="nucleotide sequence ID" value="XM_011400458.1"/>
</dbReference>
<accession>A0A087SJG0</accession>
<name>A0A087SJG0_AUXPR</name>
<dbReference type="KEGG" id="apro:F751_1478"/>
<feature type="region of interest" description="Disordered" evidence="1">
    <location>
        <begin position="64"/>
        <end position="84"/>
    </location>
</feature>